<name>A0ABT8LFH5_9BACT</name>
<dbReference type="InterPro" id="IPR003838">
    <property type="entry name" value="ABC3_permease_C"/>
</dbReference>
<dbReference type="Proteomes" id="UP001172083">
    <property type="component" value="Unassembled WGS sequence"/>
</dbReference>
<evidence type="ECO:0000256" key="2">
    <source>
        <dbReference type="ARBA" id="ARBA00005236"/>
    </source>
</evidence>
<evidence type="ECO:0000256" key="1">
    <source>
        <dbReference type="ARBA" id="ARBA00004651"/>
    </source>
</evidence>
<feature type="transmembrane region" description="Helical" evidence="7">
    <location>
        <begin position="321"/>
        <end position="348"/>
    </location>
</feature>
<evidence type="ECO:0000256" key="5">
    <source>
        <dbReference type="ARBA" id="ARBA00022989"/>
    </source>
</evidence>
<dbReference type="InterPro" id="IPR051447">
    <property type="entry name" value="Lipoprotein-release_system"/>
</dbReference>
<feature type="domain" description="ABC3 transporter permease C-terminal" evidence="8">
    <location>
        <begin position="278"/>
        <end position="401"/>
    </location>
</feature>
<organism evidence="10 11">
    <name type="scientific">Agaribacillus aureus</name>
    <dbReference type="NCBI Taxonomy" id="3051825"/>
    <lineage>
        <taxon>Bacteria</taxon>
        <taxon>Pseudomonadati</taxon>
        <taxon>Bacteroidota</taxon>
        <taxon>Cytophagia</taxon>
        <taxon>Cytophagales</taxon>
        <taxon>Splendidivirgaceae</taxon>
        <taxon>Agaribacillus</taxon>
    </lineage>
</organism>
<feature type="transmembrane region" description="Helical" evidence="7">
    <location>
        <begin position="376"/>
        <end position="392"/>
    </location>
</feature>
<keyword evidence="6 7" id="KW-0472">Membrane</keyword>
<feature type="transmembrane region" description="Helical" evidence="7">
    <location>
        <begin position="274"/>
        <end position="300"/>
    </location>
</feature>
<keyword evidence="11" id="KW-1185">Reference proteome</keyword>
<dbReference type="PANTHER" id="PTHR30489">
    <property type="entry name" value="LIPOPROTEIN-RELEASING SYSTEM TRANSMEMBRANE PROTEIN LOLE"/>
    <property type="match status" value="1"/>
</dbReference>
<dbReference type="EMBL" id="JAUJEB010000009">
    <property type="protein sequence ID" value="MDN5216525.1"/>
    <property type="molecule type" value="Genomic_DNA"/>
</dbReference>
<evidence type="ECO:0000313" key="10">
    <source>
        <dbReference type="EMBL" id="MDN5216525.1"/>
    </source>
</evidence>
<keyword evidence="4 7" id="KW-0812">Transmembrane</keyword>
<dbReference type="Pfam" id="PF12704">
    <property type="entry name" value="MacB_PCD"/>
    <property type="match status" value="1"/>
</dbReference>
<feature type="transmembrane region" description="Helical" evidence="7">
    <location>
        <begin position="20"/>
        <end position="46"/>
    </location>
</feature>
<accession>A0ABT8LFH5</accession>
<evidence type="ECO:0000259" key="8">
    <source>
        <dbReference type="Pfam" id="PF02687"/>
    </source>
</evidence>
<keyword evidence="3" id="KW-1003">Cell membrane</keyword>
<comment type="similarity">
    <text evidence="2">Belongs to the ABC-4 integral membrane protein family. LolC/E subfamily.</text>
</comment>
<gene>
    <name evidence="10" type="ORF">QQ020_30935</name>
</gene>
<protein>
    <submittedName>
        <fullName evidence="10">FtsX-like permease family protein</fullName>
    </submittedName>
</protein>
<evidence type="ECO:0000259" key="9">
    <source>
        <dbReference type="Pfam" id="PF12704"/>
    </source>
</evidence>
<comment type="subcellular location">
    <subcellularLocation>
        <location evidence="1">Cell membrane</location>
        <topology evidence="1">Multi-pass membrane protein</topology>
    </subcellularLocation>
</comment>
<comment type="caution">
    <text evidence="10">The sequence shown here is derived from an EMBL/GenBank/DDBJ whole genome shotgun (WGS) entry which is preliminary data.</text>
</comment>
<evidence type="ECO:0000256" key="4">
    <source>
        <dbReference type="ARBA" id="ARBA00022692"/>
    </source>
</evidence>
<sequence>MNVPYFIAKRYFQSKKKRNFINVISKISMVGVAIGTMALVIALSVMNGLKENIRSLYGSFDPEIKIAARSGKSFEVTEALIRSINDVKGVDIITEVVEDNALIEYQDAQMIVKVKGVGDNFLLEDRLSDNLIEGKLKLKDGHVRYAIVGRATQLALSIPPGNEFNPLKIYYPKDIKIGTVDPNQLFKRKSIMPGGVFEIEQQYTEEYIFVPLDFALDLFGLKNKRTSLEIKTSPKHAVKNVQKRLRSLLGEDFEILDRDEQHASLLRAIRIEKLFVFLVFSFILAIASFNTFFALTMLGIEKKKDVAILHSMGASRNLIKRIFLTEGAIIAFTGAVFGLILGLILLFLQQEFGLVSMGMQSSVLEAYPVKMQFTDFLYTSCSIIIITFLASYRPALLSSRIKIGENL</sequence>
<evidence type="ECO:0000256" key="6">
    <source>
        <dbReference type="ARBA" id="ARBA00023136"/>
    </source>
</evidence>
<reference evidence="10" key="1">
    <citation type="submission" date="2023-06" db="EMBL/GenBank/DDBJ databases">
        <title>Genomic of Agaribacillus aureum.</title>
        <authorList>
            <person name="Wang G."/>
        </authorList>
    </citation>
    <scope>NUCLEOTIDE SEQUENCE</scope>
    <source>
        <strain evidence="10">BMA12</strain>
    </source>
</reference>
<evidence type="ECO:0000256" key="3">
    <source>
        <dbReference type="ARBA" id="ARBA00022475"/>
    </source>
</evidence>
<proteinExistence type="inferred from homology"/>
<keyword evidence="5 7" id="KW-1133">Transmembrane helix</keyword>
<evidence type="ECO:0000256" key="7">
    <source>
        <dbReference type="SAM" id="Phobius"/>
    </source>
</evidence>
<feature type="domain" description="MacB-like periplasmic core" evidence="9">
    <location>
        <begin position="27"/>
        <end position="247"/>
    </location>
</feature>
<dbReference type="Pfam" id="PF02687">
    <property type="entry name" value="FtsX"/>
    <property type="match status" value="1"/>
</dbReference>
<dbReference type="RefSeq" id="WP_346761860.1">
    <property type="nucleotide sequence ID" value="NZ_JAUJEB010000009.1"/>
</dbReference>
<dbReference type="PANTHER" id="PTHR30489:SF0">
    <property type="entry name" value="LIPOPROTEIN-RELEASING SYSTEM TRANSMEMBRANE PROTEIN LOLE"/>
    <property type="match status" value="1"/>
</dbReference>
<evidence type="ECO:0000313" key="11">
    <source>
        <dbReference type="Proteomes" id="UP001172083"/>
    </source>
</evidence>
<dbReference type="InterPro" id="IPR025857">
    <property type="entry name" value="MacB_PCD"/>
</dbReference>